<evidence type="ECO:0000259" key="1">
    <source>
        <dbReference type="Pfam" id="PF13460"/>
    </source>
</evidence>
<sequence>MTTTPRLFVTGAGGNLGRGVVESLLEAKAEGAEADVVAGSRDPGKLSDLAARGVELRRADFDDPEELAEVLGGIDRVLIISAPDTPQDPPLRLRQHLAAVEAAAKAGVGHISYTSMQKPEPGSAVPFAPDHHGTEQAIAQTGIPFTILRPNWYADSVFMWLPQVLATARWVSAAGDGRVAHVWRDDLARAAAAALLAGGTESRRLDISGPEALTAAEIVAIVNEVFGASVTLVAVSDADLAAGLAGAGLPAPLVELLVAIDVNTRNGGVATVTDAFEWLTGRRPRSLRDYLLVHRDALRAAARAIAQ</sequence>
<dbReference type="SUPFAM" id="SSF51735">
    <property type="entry name" value="NAD(P)-binding Rossmann-fold domains"/>
    <property type="match status" value="1"/>
</dbReference>
<dbReference type="Pfam" id="PF13460">
    <property type="entry name" value="NAD_binding_10"/>
    <property type="match status" value="1"/>
</dbReference>
<feature type="domain" description="NAD(P)-binding" evidence="1">
    <location>
        <begin position="11"/>
        <end position="195"/>
    </location>
</feature>
<dbReference type="Proteomes" id="UP000284476">
    <property type="component" value="Unassembled WGS sequence"/>
</dbReference>
<proteinExistence type="predicted"/>
<dbReference type="InterPro" id="IPR036291">
    <property type="entry name" value="NAD(P)-bd_dom_sf"/>
</dbReference>
<dbReference type="PANTHER" id="PTHR47129:SF1">
    <property type="entry name" value="NMRA-LIKE DOMAIN-CONTAINING PROTEIN"/>
    <property type="match status" value="1"/>
</dbReference>
<comment type="caution">
    <text evidence="2">The sequence shown here is derived from an EMBL/GenBank/DDBJ whole genome shotgun (WGS) entry which is preliminary data.</text>
</comment>
<evidence type="ECO:0000313" key="2">
    <source>
        <dbReference type="EMBL" id="RWR19514.1"/>
    </source>
</evidence>
<name>A0A443JGH0_9RHOB</name>
<dbReference type="RefSeq" id="WP_128209270.1">
    <property type="nucleotide sequence ID" value="NZ_JBHRSO010000063.1"/>
</dbReference>
<dbReference type="InterPro" id="IPR052718">
    <property type="entry name" value="NmrA-type_oxidoreductase"/>
</dbReference>
<dbReference type="Gene3D" id="3.40.50.720">
    <property type="entry name" value="NAD(P)-binding Rossmann-like Domain"/>
    <property type="match status" value="1"/>
</dbReference>
<gene>
    <name evidence="2" type="ORF">D2T30_13410</name>
</gene>
<dbReference type="InterPro" id="IPR016040">
    <property type="entry name" value="NAD(P)-bd_dom"/>
</dbReference>
<reference evidence="2 3" key="1">
    <citation type="submission" date="2019-01" db="EMBL/GenBank/DDBJ databases">
        <title>Sinorhodobacter populi sp. nov. isolated from the symptomatic bark tissue of Populus euramericana canker.</title>
        <authorList>
            <person name="Xu G."/>
        </authorList>
    </citation>
    <scope>NUCLEOTIDE SEQUENCE [LARGE SCALE GENOMIC DNA]</scope>
    <source>
        <strain evidence="2 3">SK2B-1</strain>
    </source>
</reference>
<reference evidence="2 3" key="2">
    <citation type="submission" date="2019-01" db="EMBL/GenBank/DDBJ databases">
        <authorList>
            <person name="Li Y."/>
        </authorList>
    </citation>
    <scope>NUCLEOTIDE SEQUENCE [LARGE SCALE GENOMIC DNA]</scope>
    <source>
        <strain evidence="2 3">SK2B-1</strain>
    </source>
</reference>
<accession>A0A443JGH0</accession>
<dbReference type="Gene3D" id="3.90.25.10">
    <property type="entry name" value="UDP-galactose 4-epimerase, domain 1"/>
    <property type="match status" value="1"/>
</dbReference>
<dbReference type="EMBL" id="SAUZ01000015">
    <property type="protein sequence ID" value="RWR19514.1"/>
    <property type="molecule type" value="Genomic_DNA"/>
</dbReference>
<dbReference type="PANTHER" id="PTHR47129">
    <property type="entry name" value="QUINONE OXIDOREDUCTASE 2"/>
    <property type="match status" value="1"/>
</dbReference>
<organism evidence="2 3">
    <name type="scientific">Paenirhodobacter populi</name>
    <dbReference type="NCBI Taxonomy" id="2306993"/>
    <lineage>
        <taxon>Bacteria</taxon>
        <taxon>Pseudomonadati</taxon>
        <taxon>Pseudomonadota</taxon>
        <taxon>Alphaproteobacteria</taxon>
        <taxon>Rhodobacterales</taxon>
        <taxon>Rhodobacter group</taxon>
        <taxon>Paenirhodobacter</taxon>
    </lineage>
</organism>
<protein>
    <submittedName>
        <fullName evidence="2">SDR family NAD(P)-dependent oxidoreductase</fullName>
    </submittedName>
</protein>
<evidence type="ECO:0000313" key="3">
    <source>
        <dbReference type="Proteomes" id="UP000284476"/>
    </source>
</evidence>
<dbReference type="AlphaFoldDB" id="A0A443JGH0"/>